<dbReference type="InterPro" id="IPR017945">
    <property type="entry name" value="DHBP_synth_RibB-like_a/b_dom"/>
</dbReference>
<evidence type="ECO:0000313" key="13">
    <source>
        <dbReference type="Proteomes" id="UP001446205"/>
    </source>
</evidence>
<accession>A0ABU9D660</accession>
<dbReference type="InterPro" id="IPR023535">
    <property type="entry name" value="TC-AMP_synthase"/>
</dbReference>
<dbReference type="Pfam" id="PF01300">
    <property type="entry name" value="Sua5_yciO_yrdC"/>
    <property type="match status" value="1"/>
</dbReference>
<evidence type="ECO:0000256" key="2">
    <source>
        <dbReference type="ARBA" id="ARBA00007663"/>
    </source>
</evidence>
<evidence type="ECO:0000256" key="1">
    <source>
        <dbReference type="ARBA" id="ARBA00004496"/>
    </source>
</evidence>
<comment type="subcellular location">
    <subcellularLocation>
        <location evidence="1">Cytoplasm</location>
    </subcellularLocation>
</comment>
<dbReference type="InterPro" id="IPR050156">
    <property type="entry name" value="TC-AMP_synthase_SUA5"/>
</dbReference>
<proteinExistence type="inferred from homology"/>
<dbReference type="GO" id="GO:0061710">
    <property type="term" value="F:L-threonylcarbamoyladenylate synthase"/>
    <property type="evidence" value="ECO:0007669"/>
    <property type="project" value="UniProtKB-EC"/>
</dbReference>
<dbReference type="PANTHER" id="PTHR17490">
    <property type="entry name" value="SUA5"/>
    <property type="match status" value="1"/>
</dbReference>
<reference evidence="12 13" key="1">
    <citation type="submission" date="2024-04" db="EMBL/GenBank/DDBJ databases">
        <authorList>
            <person name="Abashina T."/>
            <person name="Shaikin A."/>
        </authorList>
    </citation>
    <scope>NUCLEOTIDE SEQUENCE [LARGE SCALE GENOMIC DNA]</scope>
    <source>
        <strain evidence="12 13">AAFK</strain>
    </source>
</reference>
<gene>
    <name evidence="12" type="ORF">WOB96_04645</name>
</gene>
<keyword evidence="5 12" id="KW-0808">Transferase</keyword>
<name>A0ABU9D660_9PROT</name>
<evidence type="ECO:0000256" key="6">
    <source>
        <dbReference type="ARBA" id="ARBA00022694"/>
    </source>
</evidence>
<dbReference type="InterPro" id="IPR006070">
    <property type="entry name" value="Sua5-like_dom"/>
</dbReference>
<dbReference type="PANTHER" id="PTHR17490:SF18">
    <property type="entry name" value="THREONYLCARBAMOYL-AMP SYNTHASE"/>
    <property type="match status" value="1"/>
</dbReference>
<evidence type="ECO:0000256" key="3">
    <source>
        <dbReference type="ARBA" id="ARBA00012584"/>
    </source>
</evidence>
<evidence type="ECO:0000256" key="7">
    <source>
        <dbReference type="ARBA" id="ARBA00022695"/>
    </source>
</evidence>
<evidence type="ECO:0000256" key="9">
    <source>
        <dbReference type="ARBA" id="ARBA00022840"/>
    </source>
</evidence>
<evidence type="ECO:0000256" key="8">
    <source>
        <dbReference type="ARBA" id="ARBA00022741"/>
    </source>
</evidence>
<comment type="similarity">
    <text evidence="2">Belongs to the SUA5 family.</text>
</comment>
<evidence type="ECO:0000256" key="4">
    <source>
        <dbReference type="ARBA" id="ARBA00022490"/>
    </source>
</evidence>
<evidence type="ECO:0000259" key="11">
    <source>
        <dbReference type="PROSITE" id="PS51163"/>
    </source>
</evidence>
<keyword evidence="7 12" id="KW-0548">Nucleotidyltransferase</keyword>
<keyword evidence="8" id="KW-0547">Nucleotide-binding</keyword>
<protein>
    <recommendedName>
        <fullName evidence="3">L-threonylcarbamoyladenylate synthase</fullName>
        <ecNumber evidence="3">2.7.7.87</ecNumber>
    </recommendedName>
</protein>
<evidence type="ECO:0000313" key="12">
    <source>
        <dbReference type="EMBL" id="MEK8089046.1"/>
    </source>
</evidence>
<dbReference type="RefSeq" id="WP_341370112.1">
    <property type="nucleotide sequence ID" value="NZ_JBBPCO010000003.1"/>
</dbReference>
<dbReference type="Proteomes" id="UP001446205">
    <property type="component" value="Unassembled WGS sequence"/>
</dbReference>
<sequence>MKPWASQLRRVAGVIRRGGVVAYPTASCYGLGCDPRNRRAVRRILRLKNRPVWKGLIVIGASRRQLLPYADRHRLPGDIDQTMDAVWPGPVSLILPAGRRCPPWVRGRHDGIALREDAHPPARDLCKVAGMAIVSTSANPAGFQSARTATEVRRYFGSRVDAILRAPIGKQRKPSRIIDVQSGRTLRPG</sequence>
<evidence type="ECO:0000256" key="5">
    <source>
        <dbReference type="ARBA" id="ARBA00022679"/>
    </source>
</evidence>
<comment type="catalytic activity">
    <reaction evidence="10">
        <text>L-threonine + hydrogencarbonate + ATP = L-threonylcarbamoyladenylate + diphosphate + H2O</text>
        <dbReference type="Rhea" id="RHEA:36407"/>
        <dbReference type="ChEBI" id="CHEBI:15377"/>
        <dbReference type="ChEBI" id="CHEBI:17544"/>
        <dbReference type="ChEBI" id="CHEBI:30616"/>
        <dbReference type="ChEBI" id="CHEBI:33019"/>
        <dbReference type="ChEBI" id="CHEBI:57926"/>
        <dbReference type="ChEBI" id="CHEBI:73682"/>
        <dbReference type="EC" id="2.7.7.87"/>
    </reaction>
</comment>
<dbReference type="SUPFAM" id="SSF55821">
    <property type="entry name" value="YrdC/RibB"/>
    <property type="match status" value="1"/>
</dbReference>
<dbReference type="PROSITE" id="PS51163">
    <property type="entry name" value="YRDC"/>
    <property type="match status" value="1"/>
</dbReference>
<comment type="caution">
    <text evidence="12">The sequence shown here is derived from an EMBL/GenBank/DDBJ whole genome shotgun (WGS) entry which is preliminary data.</text>
</comment>
<keyword evidence="4" id="KW-0963">Cytoplasm</keyword>
<dbReference type="Gene3D" id="3.90.870.10">
    <property type="entry name" value="DHBP synthase"/>
    <property type="match status" value="1"/>
</dbReference>
<dbReference type="EMBL" id="JBBPCO010000003">
    <property type="protein sequence ID" value="MEK8089046.1"/>
    <property type="molecule type" value="Genomic_DNA"/>
</dbReference>
<dbReference type="HAMAP" id="MF_01852">
    <property type="entry name" value="TsaC"/>
    <property type="match status" value="1"/>
</dbReference>
<organism evidence="12 13">
    <name type="scientific">Thermithiobacillus plumbiphilus</name>
    <dbReference type="NCBI Taxonomy" id="1729899"/>
    <lineage>
        <taxon>Bacteria</taxon>
        <taxon>Pseudomonadati</taxon>
        <taxon>Pseudomonadota</taxon>
        <taxon>Acidithiobacillia</taxon>
        <taxon>Acidithiobacillales</taxon>
        <taxon>Thermithiobacillaceae</taxon>
        <taxon>Thermithiobacillus</taxon>
    </lineage>
</organism>
<keyword evidence="6" id="KW-0819">tRNA processing</keyword>
<feature type="domain" description="YrdC-like" evidence="11">
    <location>
        <begin position="5"/>
        <end position="189"/>
    </location>
</feature>
<keyword evidence="9" id="KW-0067">ATP-binding</keyword>
<dbReference type="EC" id="2.7.7.87" evidence="3"/>
<evidence type="ECO:0000256" key="10">
    <source>
        <dbReference type="ARBA" id="ARBA00048366"/>
    </source>
</evidence>
<keyword evidence="13" id="KW-1185">Reference proteome</keyword>